<name>A0A382Y8G3_9ZZZZ</name>
<organism evidence="1">
    <name type="scientific">marine metagenome</name>
    <dbReference type="NCBI Taxonomy" id="408172"/>
    <lineage>
        <taxon>unclassified sequences</taxon>
        <taxon>metagenomes</taxon>
        <taxon>ecological metagenomes</taxon>
    </lineage>
</organism>
<protein>
    <submittedName>
        <fullName evidence="1">Uncharacterized protein</fullName>
    </submittedName>
</protein>
<sequence length="53" mass="5801">VTSVLNFLRTLLVDGILDLLIKSQPFLVHRRAQESTIITILSLAAGTVPTVQK</sequence>
<evidence type="ECO:0000313" key="1">
    <source>
        <dbReference type="EMBL" id="SVD79514.1"/>
    </source>
</evidence>
<feature type="non-terminal residue" evidence="1">
    <location>
        <position position="1"/>
    </location>
</feature>
<dbReference type="AlphaFoldDB" id="A0A382Y8G3"/>
<reference evidence="1" key="1">
    <citation type="submission" date="2018-05" db="EMBL/GenBank/DDBJ databases">
        <authorList>
            <person name="Lanie J.A."/>
            <person name="Ng W.-L."/>
            <person name="Kazmierczak K.M."/>
            <person name="Andrzejewski T.M."/>
            <person name="Davidsen T.M."/>
            <person name="Wayne K.J."/>
            <person name="Tettelin H."/>
            <person name="Glass J.I."/>
            <person name="Rusch D."/>
            <person name="Podicherti R."/>
            <person name="Tsui H.-C.T."/>
            <person name="Winkler M.E."/>
        </authorList>
    </citation>
    <scope>NUCLEOTIDE SEQUENCE</scope>
</reference>
<gene>
    <name evidence="1" type="ORF">METZ01_LOCUS432368</name>
</gene>
<accession>A0A382Y8G3</accession>
<dbReference type="EMBL" id="UINC01173751">
    <property type="protein sequence ID" value="SVD79514.1"/>
    <property type="molecule type" value="Genomic_DNA"/>
</dbReference>
<proteinExistence type="predicted"/>